<proteinExistence type="predicted"/>
<accession>A0A1M6RZJ0</accession>
<sequence>MYIELKYLFKKAIIADNEIMIGKLNIDVDNITEIKYQAPTATKQGFITFCTFTSGRDVKDLNTATLDKNSIIIYKKDNDKLEEILNYFNNRNITIIDVKEDDDKIHCPKCGSTQITANKKGFSLGKGILGAAITPGLGLVTGAMGKNKIEVTCLKCGHKWKAGKK</sequence>
<evidence type="ECO:0000313" key="1">
    <source>
        <dbReference type="EMBL" id="SHK37895.1"/>
    </source>
</evidence>
<dbReference type="OrthoDB" id="1938854at2"/>
<gene>
    <name evidence="1" type="ORF">SAMN02745248_02403</name>
</gene>
<dbReference type="STRING" id="1121331.SAMN02745248_02403"/>
<dbReference type="Proteomes" id="UP000183952">
    <property type="component" value="Unassembled WGS sequence"/>
</dbReference>
<evidence type="ECO:0000313" key="2">
    <source>
        <dbReference type="Proteomes" id="UP000183952"/>
    </source>
</evidence>
<name>A0A1M6RZJ0_9CLOT</name>
<reference evidence="1 2" key="1">
    <citation type="submission" date="2016-11" db="EMBL/GenBank/DDBJ databases">
        <authorList>
            <person name="Jaros S."/>
            <person name="Januszkiewicz K."/>
            <person name="Wedrychowicz H."/>
        </authorList>
    </citation>
    <scope>NUCLEOTIDE SEQUENCE [LARGE SCALE GENOMIC DNA]</scope>
    <source>
        <strain evidence="1 2">DSM 3090</strain>
    </source>
</reference>
<dbReference type="EMBL" id="FRAD01000025">
    <property type="protein sequence ID" value="SHK37895.1"/>
    <property type="molecule type" value="Genomic_DNA"/>
</dbReference>
<dbReference type="RefSeq" id="WP_072904318.1">
    <property type="nucleotide sequence ID" value="NZ_FRAD01000025.1"/>
</dbReference>
<dbReference type="AlphaFoldDB" id="A0A1M6RZJ0"/>
<organism evidence="1 2">
    <name type="scientific">Hathewaya proteolytica DSM 3090</name>
    <dbReference type="NCBI Taxonomy" id="1121331"/>
    <lineage>
        <taxon>Bacteria</taxon>
        <taxon>Bacillati</taxon>
        <taxon>Bacillota</taxon>
        <taxon>Clostridia</taxon>
        <taxon>Eubacteriales</taxon>
        <taxon>Clostridiaceae</taxon>
        <taxon>Hathewaya</taxon>
    </lineage>
</organism>
<keyword evidence="2" id="KW-1185">Reference proteome</keyword>
<protein>
    <submittedName>
        <fullName evidence="1">Uncharacterized protein</fullName>
    </submittedName>
</protein>